<dbReference type="OrthoDB" id="427480at2759"/>
<dbReference type="InterPro" id="IPR011009">
    <property type="entry name" value="Kinase-like_dom_sf"/>
</dbReference>
<dbReference type="PANTHER" id="PTHR43173">
    <property type="entry name" value="ABC1 FAMILY PROTEIN"/>
    <property type="match status" value="1"/>
</dbReference>
<dbReference type="InterPro" id="IPR051130">
    <property type="entry name" value="Mito_struct-func_regulator"/>
</dbReference>
<comment type="caution">
    <text evidence="2">The sequence shown here is derived from an EMBL/GenBank/DDBJ whole genome shotgun (WGS) entry which is preliminary data.</text>
</comment>
<dbReference type="AlphaFoldDB" id="A0A0M0JZU6"/>
<evidence type="ECO:0000259" key="1">
    <source>
        <dbReference type="Pfam" id="PF03109"/>
    </source>
</evidence>
<dbReference type="Proteomes" id="UP000037460">
    <property type="component" value="Unassembled WGS sequence"/>
</dbReference>
<dbReference type="EMBL" id="JWZX01001967">
    <property type="protein sequence ID" value="KOO31653.1"/>
    <property type="molecule type" value="Genomic_DNA"/>
</dbReference>
<reference evidence="3" key="1">
    <citation type="journal article" date="2015" name="PLoS Genet.">
        <title>Genome Sequence and Transcriptome Analyses of Chrysochromulina tobin: Metabolic Tools for Enhanced Algal Fitness in the Prominent Order Prymnesiales (Haptophyceae).</title>
        <authorList>
            <person name="Hovde B.T."/>
            <person name="Deodato C.R."/>
            <person name="Hunsperger H.M."/>
            <person name="Ryken S.A."/>
            <person name="Yost W."/>
            <person name="Jha R.K."/>
            <person name="Patterson J."/>
            <person name="Monnat R.J. Jr."/>
            <person name="Barlow S.B."/>
            <person name="Starkenburg S.R."/>
            <person name="Cattolico R.A."/>
        </authorList>
    </citation>
    <scope>NUCLEOTIDE SEQUENCE</scope>
    <source>
        <strain evidence="3">CCMP291</strain>
    </source>
</reference>
<feature type="domain" description="ABC1 atypical kinase-like" evidence="1">
    <location>
        <begin position="17"/>
        <end position="280"/>
    </location>
</feature>
<organism evidence="2 3">
    <name type="scientific">Chrysochromulina tobinii</name>
    <dbReference type="NCBI Taxonomy" id="1460289"/>
    <lineage>
        <taxon>Eukaryota</taxon>
        <taxon>Haptista</taxon>
        <taxon>Haptophyta</taxon>
        <taxon>Prymnesiophyceae</taxon>
        <taxon>Prymnesiales</taxon>
        <taxon>Chrysochromulinaceae</taxon>
        <taxon>Chrysochromulina</taxon>
    </lineage>
</organism>
<accession>A0A0M0JZU6</accession>
<dbReference type="Pfam" id="PF03109">
    <property type="entry name" value="ABC1"/>
    <property type="match status" value="1"/>
</dbReference>
<keyword evidence="3" id="KW-1185">Reference proteome</keyword>
<proteinExistence type="predicted"/>
<dbReference type="InterPro" id="IPR004147">
    <property type="entry name" value="ABC1_dom"/>
</dbReference>
<name>A0A0M0JZU6_9EUKA</name>
<dbReference type="SUPFAM" id="SSF56112">
    <property type="entry name" value="Protein kinase-like (PK-like)"/>
    <property type="match status" value="1"/>
</dbReference>
<gene>
    <name evidence="2" type="ORF">Ctob_013154</name>
</gene>
<protein>
    <submittedName>
        <fullName evidence="2">ABC-1 domain-containing protein</fullName>
    </submittedName>
</protein>
<evidence type="ECO:0000313" key="3">
    <source>
        <dbReference type="Proteomes" id="UP000037460"/>
    </source>
</evidence>
<dbReference type="CDD" id="cd05121">
    <property type="entry name" value="ABC1_ADCK3-like"/>
    <property type="match status" value="1"/>
</dbReference>
<dbReference type="PANTHER" id="PTHR43173:SF19">
    <property type="entry name" value="AARF DOMAIN-CONTAINING PROTEIN KINASE 1"/>
    <property type="match status" value="1"/>
</dbReference>
<evidence type="ECO:0000313" key="2">
    <source>
        <dbReference type="EMBL" id="KOO31653.1"/>
    </source>
</evidence>
<sequence length="402" mass="43547">MGAGILEDVYIQALRPLQDGVPPRSLAEVSAIIEADIGVPMAELFISFEPRPVGAASIAQAHRATLIDGRKVIVKVQYPEVPALYAADFDNLELVTRLLFPQNLPLIEGLRRRHLAELDFRQEAANLREVRANLQARGFEPSLVRVPAVPDARLCTRHVLAMECLEGCSLAAAIELEMNDVARALGMASAQELRAQLMKRVAAHFETGGGAHRFVDAAEVAAPLGVYNADPHPGNVLLLPDGRLGLIDYGMTGRLEPPEREAIARVVLGLAAGDQRAVVEEYERAGYRACWHSGAPHGPDAVFRFATFHLDRIDLSPVRTGPDGATMPVLALFKSTLEKAVPDWVEQARRLGGLLIGVGSQAGRPISLAHEWAPIAEEVLRAAHGTRAPDARRLRTHLTGLT</sequence>